<evidence type="ECO:0000313" key="8">
    <source>
        <dbReference type="EMBL" id="MFC3024016.1"/>
    </source>
</evidence>
<dbReference type="PROSITE" id="PS50111">
    <property type="entry name" value="CHEMOTAXIS_TRANSDUC_2"/>
    <property type="match status" value="1"/>
</dbReference>
<evidence type="ECO:0000256" key="2">
    <source>
        <dbReference type="ARBA" id="ARBA00023224"/>
    </source>
</evidence>
<evidence type="ECO:0000256" key="3">
    <source>
        <dbReference type="PROSITE-ProRule" id="PRU00284"/>
    </source>
</evidence>
<keyword evidence="5" id="KW-1133">Transmembrane helix</keyword>
<dbReference type="InterPro" id="IPR004089">
    <property type="entry name" value="MCPsignal_dom"/>
</dbReference>
<protein>
    <submittedName>
        <fullName evidence="8">Methyl-accepting chemotaxis protein</fullName>
    </submittedName>
</protein>
<evidence type="ECO:0000259" key="7">
    <source>
        <dbReference type="PROSITE" id="PS50112"/>
    </source>
</evidence>
<organism evidence="8 9">
    <name type="scientific">Vibrio zhugei</name>
    <dbReference type="NCBI Taxonomy" id="2479546"/>
    <lineage>
        <taxon>Bacteria</taxon>
        <taxon>Pseudomonadati</taxon>
        <taxon>Pseudomonadota</taxon>
        <taxon>Gammaproteobacteria</taxon>
        <taxon>Vibrionales</taxon>
        <taxon>Vibrionaceae</taxon>
        <taxon>Vibrio</taxon>
    </lineage>
</organism>
<feature type="domain" description="Methyl-accepting transducer" evidence="6">
    <location>
        <begin position="240"/>
        <end position="476"/>
    </location>
</feature>
<dbReference type="SUPFAM" id="SSF58104">
    <property type="entry name" value="Methyl-accepting chemotaxis protein (MCP) signaling domain"/>
    <property type="match status" value="1"/>
</dbReference>
<evidence type="ECO:0000313" key="9">
    <source>
        <dbReference type="Proteomes" id="UP001595384"/>
    </source>
</evidence>
<evidence type="ECO:0000256" key="5">
    <source>
        <dbReference type="SAM" id="Phobius"/>
    </source>
</evidence>
<dbReference type="Gene3D" id="3.30.450.20">
    <property type="entry name" value="PAS domain"/>
    <property type="match status" value="1"/>
</dbReference>
<keyword evidence="4" id="KW-0175">Coiled coil</keyword>
<evidence type="ECO:0000259" key="6">
    <source>
        <dbReference type="PROSITE" id="PS50111"/>
    </source>
</evidence>
<dbReference type="SUPFAM" id="SSF55785">
    <property type="entry name" value="PYP-like sensor domain (PAS domain)"/>
    <property type="match status" value="1"/>
</dbReference>
<accession>A0ABV7C7P3</accession>
<dbReference type="PANTHER" id="PTHR32089:SF52">
    <property type="entry name" value="CHEMOTAXIS SIGNAL TRANSDUCTION SYSTEM METHYL ACCEPTING SENSORY TRANSDUCER WITH PAS SENSORY DOMAIN"/>
    <property type="match status" value="1"/>
</dbReference>
<name>A0ABV7C7P3_9VIBR</name>
<dbReference type="PROSITE" id="PS50112">
    <property type="entry name" value="PAS"/>
    <property type="match status" value="1"/>
</dbReference>
<dbReference type="CDD" id="cd00130">
    <property type="entry name" value="PAS"/>
    <property type="match status" value="1"/>
</dbReference>
<evidence type="ECO:0000256" key="1">
    <source>
        <dbReference type="ARBA" id="ARBA00004370"/>
    </source>
</evidence>
<keyword evidence="2 3" id="KW-0807">Transducer</keyword>
<keyword evidence="5" id="KW-0472">Membrane</keyword>
<dbReference type="RefSeq" id="WP_123016085.1">
    <property type="nucleotide sequence ID" value="NZ_AP024911.1"/>
</dbReference>
<dbReference type="Proteomes" id="UP001595384">
    <property type="component" value="Unassembled WGS sequence"/>
</dbReference>
<dbReference type="InterPro" id="IPR013655">
    <property type="entry name" value="PAS_fold_3"/>
</dbReference>
<feature type="domain" description="PAS" evidence="7">
    <location>
        <begin position="26"/>
        <end position="61"/>
    </location>
</feature>
<dbReference type="Gene3D" id="1.10.287.950">
    <property type="entry name" value="Methyl-accepting chemotaxis protein"/>
    <property type="match status" value="1"/>
</dbReference>
<comment type="caution">
    <text evidence="8">The sequence shown here is derived from an EMBL/GenBank/DDBJ whole genome shotgun (WGS) entry which is preliminary data.</text>
</comment>
<keyword evidence="5" id="KW-0812">Transmembrane</keyword>
<comment type="subcellular location">
    <subcellularLocation>
        <location evidence="1">Membrane</location>
    </subcellularLocation>
</comment>
<dbReference type="InterPro" id="IPR035965">
    <property type="entry name" value="PAS-like_dom_sf"/>
</dbReference>
<feature type="coiled-coil region" evidence="4">
    <location>
        <begin position="304"/>
        <end position="331"/>
    </location>
</feature>
<keyword evidence="9" id="KW-1185">Reference proteome</keyword>
<sequence length="511" mass="57539">MKTTHASIIDEEVTFPADVQLVSTTDKQGMITYANDEFCRVSGFTLDEMLNQPHNIVRHPDMPKEAFKDMWAHLKANQPWRGAVKNRCKDGRYYWVDAYVTPIYKDDTFVGYQSVRRRLLPETRQRAEALYAKLVNHRRALPWIQLNLVQRLTLFSLLTVLLLVTTVVFDPWFSLLLPMMFMLLFYRDVVRHPKYSQRLRDHYDSISRWVYCKSPQNDAEFHLKMQTGKVRTIIGRTADSGHQLLEQVQEMQKLARSSESSIEIQATELEKISAAVEQMVATIDEVARHSQETSMQVRSANDTCRQVMTNIDSTENKVNLLAEEVNRSTQATTELEAKIETINHVMSDIQGVASQTNLLALNAAIEAARAGEQGRGFAVVADEVRALSQRTHDATKNIQSSMQEVTATLTSLKHTMSTGEEAALSCKQDTVVTKTSINELSEAMAIIDDAATLISTSAEEQSVVAKEINLNLSTIKEASNRTLSDANRVYELSGDVEQSAQNLAALGKTFE</sequence>
<evidence type="ECO:0000256" key="4">
    <source>
        <dbReference type="SAM" id="Coils"/>
    </source>
</evidence>
<dbReference type="EMBL" id="JBHRSE010000060">
    <property type="protein sequence ID" value="MFC3024016.1"/>
    <property type="molecule type" value="Genomic_DNA"/>
</dbReference>
<feature type="transmembrane region" description="Helical" evidence="5">
    <location>
        <begin position="148"/>
        <end position="166"/>
    </location>
</feature>
<dbReference type="Pfam" id="PF00015">
    <property type="entry name" value="MCPsignal"/>
    <property type="match status" value="1"/>
</dbReference>
<dbReference type="NCBIfam" id="TIGR00229">
    <property type="entry name" value="sensory_box"/>
    <property type="match status" value="1"/>
</dbReference>
<dbReference type="Pfam" id="PF08447">
    <property type="entry name" value="PAS_3"/>
    <property type="match status" value="1"/>
</dbReference>
<dbReference type="SMART" id="SM00283">
    <property type="entry name" value="MA"/>
    <property type="match status" value="1"/>
</dbReference>
<dbReference type="InterPro" id="IPR000014">
    <property type="entry name" value="PAS"/>
</dbReference>
<gene>
    <name evidence="8" type="ORF">ACFODT_09270</name>
</gene>
<dbReference type="PANTHER" id="PTHR32089">
    <property type="entry name" value="METHYL-ACCEPTING CHEMOTAXIS PROTEIN MCPB"/>
    <property type="match status" value="1"/>
</dbReference>
<proteinExistence type="predicted"/>
<reference evidence="9" key="1">
    <citation type="journal article" date="2019" name="Int. J. Syst. Evol. Microbiol.">
        <title>The Global Catalogue of Microorganisms (GCM) 10K type strain sequencing project: providing services to taxonomists for standard genome sequencing and annotation.</title>
        <authorList>
            <consortium name="The Broad Institute Genomics Platform"/>
            <consortium name="The Broad Institute Genome Sequencing Center for Infectious Disease"/>
            <person name="Wu L."/>
            <person name="Ma J."/>
        </authorList>
    </citation>
    <scope>NUCLEOTIDE SEQUENCE [LARGE SCALE GENOMIC DNA]</scope>
    <source>
        <strain evidence="9">KCTC 62784</strain>
    </source>
</reference>